<evidence type="ECO:0000256" key="2">
    <source>
        <dbReference type="ARBA" id="ARBA00022490"/>
    </source>
</evidence>
<evidence type="ECO:0000313" key="7">
    <source>
        <dbReference type="Proteomes" id="UP001295684"/>
    </source>
</evidence>
<comment type="caution">
    <text evidence="6">The sequence shown here is derived from an EMBL/GenBank/DDBJ whole genome shotgun (WGS) entry which is preliminary data.</text>
</comment>
<name>A0AAD1XUT1_EUPCR</name>
<feature type="domain" description="Proteasome alpha-type subunits" evidence="5">
    <location>
        <begin position="4"/>
        <end position="26"/>
    </location>
</feature>
<dbReference type="EMBL" id="CAMPGE010021134">
    <property type="protein sequence ID" value="CAI2379304.1"/>
    <property type="molecule type" value="Genomic_DNA"/>
</dbReference>
<dbReference type="InterPro" id="IPR001353">
    <property type="entry name" value="Proteasome_sua/b"/>
</dbReference>
<dbReference type="GO" id="GO:0019773">
    <property type="term" value="C:proteasome core complex, alpha-subunit complex"/>
    <property type="evidence" value="ECO:0007669"/>
    <property type="project" value="UniProtKB-UniRule"/>
</dbReference>
<reference evidence="6" key="1">
    <citation type="submission" date="2023-07" db="EMBL/GenBank/DDBJ databases">
        <authorList>
            <consortium name="AG Swart"/>
            <person name="Singh M."/>
            <person name="Singh A."/>
            <person name="Seah K."/>
            <person name="Emmerich C."/>
        </authorList>
    </citation>
    <scope>NUCLEOTIDE SEQUENCE</scope>
    <source>
        <strain evidence="6">DP1</strain>
    </source>
</reference>
<dbReference type="InterPro" id="IPR029055">
    <property type="entry name" value="Ntn_hydrolases_N"/>
</dbReference>
<evidence type="ECO:0000256" key="1">
    <source>
        <dbReference type="ARBA" id="ARBA00004496"/>
    </source>
</evidence>
<dbReference type="AlphaFoldDB" id="A0AAD1XUT1"/>
<organism evidence="6 7">
    <name type="scientific">Euplotes crassus</name>
    <dbReference type="NCBI Taxonomy" id="5936"/>
    <lineage>
        <taxon>Eukaryota</taxon>
        <taxon>Sar</taxon>
        <taxon>Alveolata</taxon>
        <taxon>Ciliophora</taxon>
        <taxon>Intramacronucleata</taxon>
        <taxon>Spirotrichea</taxon>
        <taxon>Hypotrichia</taxon>
        <taxon>Euplotida</taxon>
        <taxon>Euplotidae</taxon>
        <taxon>Moneuplotes</taxon>
    </lineage>
</organism>
<comment type="subcellular location">
    <subcellularLocation>
        <location evidence="1">Cytoplasm</location>
    </subcellularLocation>
</comment>
<gene>
    <name evidence="6" type="ORF">ECRASSUSDP1_LOCUS20713</name>
</gene>
<keyword evidence="7" id="KW-1185">Reference proteome</keyword>
<dbReference type="GO" id="GO:0005737">
    <property type="term" value="C:cytoplasm"/>
    <property type="evidence" value="ECO:0007669"/>
    <property type="project" value="UniProtKB-SubCell"/>
</dbReference>
<dbReference type="InterPro" id="IPR023332">
    <property type="entry name" value="Proteasome_alpha-type"/>
</dbReference>
<dbReference type="GO" id="GO:0006511">
    <property type="term" value="P:ubiquitin-dependent protein catabolic process"/>
    <property type="evidence" value="ECO:0007669"/>
    <property type="project" value="InterPro"/>
</dbReference>
<dbReference type="SMART" id="SM00948">
    <property type="entry name" value="Proteasome_A_N"/>
    <property type="match status" value="1"/>
</dbReference>
<keyword evidence="2" id="KW-0963">Cytoplasm</keyword>
<dbReference type="InterPro" id="IPR000426">
    <property type="entry name" value="Proteasome_asu_N"/>
</dbReference>
<evidence type="ECO:0000313" key="6">
    <source>
        <dbReference type="EMBL" id="CAI2379304.1"/>
    </source>
</evidence>
<dbReference type="PANTHER" id="PTHR11599">
    <property type="entry name" value="PROTEASOME SUBUNIT ALPHA/BETA"/>
    <property type="match status" value="1"/>
</dbReference>
<proteinExistence type="inferred from homology"/>
<evidence type="ECO:0000259" key="5">
    <source>
        <dbReference type="SMART" id="SM00948"/>
    </source>
</evidence>
<dbReference type="Proteomes" id="UP001295684">
    <property type="component" value="Unassembled WGS sequence"/>
</dbReference>
<dbReference type="PROSITE" id="PS51475">
    <property type="entry name" value="PROTEASOME_ALPHA_2"/>
    <property type="match status" value="1"/>
</dbReference>
<keyword evidence="3 4" id="KW-0647">Proteasome</keyword>
<evidence type="ECO:0000256" key="4">
    <source>
        <dbReference type="PROSITE-ProRule" id="PRU00808"/>
    </source>
</evidence>
<sequence length="246" mass="27939">MSKYDKALTVFAPDGNLSQVQYAFEAVEKGTSTIGIRGKDCVVLGVEKKSEVSSKNKSKYKLQDPRTIKKILPIDEHVSLTFAGLQADARILANRARLECQSYRYNMEDVPTVDYIAKFIARIQQKYTQRNSVRPFGVSCLVIGYDEEEKAPRLLLTEPSGAHSSWKAHAIGRNSKSLKTYLENNYEADLDEDKVIRLAVETLLESVESEKHIEIAIMRGDHKTDKIDSEVIDRIVEEIKKEREEN</sequence>
<dbReference type="FunFam" id="3.60.20.10:FF:000004">
    <property type="entry name" value="Proteasome subunit alpha type-4"/>
    <property type="match status" value="1"/>
</dbReference>
<comment type="similarity">
    <text evidence="4">Belongs to the peptidase T1A family.</text>
</comment>
<dbReference type="Pfam" id="PF10584">
    <property type="entry name" value="Proteasome_A_N"/>
    <property type="match status" value="1"/>
</dbReference>
<dbReference type="InterPro" id="IPR050115">
    <property type="entry name" value="Proteasome_alpha"/>
</dbReference>
<protein>
    <recommendedName>
        <fullName evidence="5">Proteasome alpha-type subunits domain-containing protein</fullName>
    </recommendedName>
</protein>
<dbReference type="Pfam" id="PF00227">
    <property type="entry name" value="Proteasome"/>
    <property type="match status" value="1"/>
</dbReference>
<dbReference type="Gene3D" id="3.60.20.10">
    <property type="entry name" value="Glutamine Phosphoribosylpyrophosphate, subunit 1, domain 1"/>
    <property type="match status" value="1"/>
</dbReference>
<accession>A0AAD1XUT1</accession>
<dbReference type="NCBIfam" id="NF003075">
    <property type="entry name" value="PRK03996.1"/>
    <property type="match status" value="1"/>
</dbReference>
<evidence type="ECO:0000256" key="3">
    <source>
        <dbReference type="ARBA" id="ARBA00022942"/>
    </source>
</evidence>
<dbReference type="SUPFAM" id="SSF56235">
    <property type="entry name" value="N-terminal nucleophile aminohydrolases (Ntn hydrolases)"/>
    <property type="match status" value="1"/>
</dbReference>